<reference evidence="4 5" key="1">
    <citation type="submission" date="2021-11" db="EMBL/GenBank/DDBJ databases">
        <authorList>
            <person name="Huq M.A."/>
        </authorList>
    </citation>
    <scope>NUCLEOTIDE SEQUENCE [LARGE SCALE GENOMIC DNA]</scope>
    <source>
        <strain evidence="4 5">MAHUQ-52</strain>
    </source>
</reference>
<comment type="caution">
    <text evidence="4">The sequence shown here is derived from an EMBL/GenBank/DDBJ whole genome shotgun (WGS) entry which is preliminary data.</text>
</comment>
<dbReference type="InterPro" id="IPR001345">
    <property type="entry name" value="PG/BPGM_mutase_AS"/>
</dbReference>
<feature type="chain" id="PRO_5046230220" evidence="3">
    <location>
        <begin position="26"/>
        <end position="170"/>
    </location>
</feature>
<gene>
    <name evidence="4" type="ORF">LMJ30_13775</name>
</gene>
<keyword evidence="5" id="KW-1185">Reference proteome</keyword>
<dbReference type="InterPro" id="IPR013078">
    <property type="entry name" value="His_Pase_superF_clade-1"/>
</dbReference>
<dbReference type="Gene3D" id="3.40.50.1240">
    <property type="entry name" value="Phosphoglycerate mutase-like"/>
    <property type="match status" value="1"/>
</dbReference>
<dbReference type="PANTHER" id="PTHR48100:SF1">
    <property type="entry name" value="HISTIDINE PHOSPHATASE FAMILY PROTEIN-RELATED"/>
    <property type="match status" value="1"/>
</dbReference>
<dbReference type="PANTHER" id="PTHR48100">
    <property type="entry name" value="BROAD-SPECIFICITY PHOSPHATASE YOR283W-RELATED"/>
    <property type="match status" value="1"/>
</dbReference>
<sequence length="170" mass="17705">MMTLSTRTAAGLALALAMLAPLAQAAEPAVIYVVRHGEKTGNDGDPDLTAQGRLRASNIAAILRKTGIRHVFTSKTARTRQTAAPTAAALGVPLREYDARQPDKMVEELKAAGGNALVVGHSNTVGKLVTLLGGEPGTAIGDDEYDRLYQLIVGRDGSVTTILLGSPPAH</sequence>
<evidence type="ECO:0000313" key="5">
    <source>
        <dbReference type="Proteomes" id="UP001198701"/>
    </source>
</evidence>
<keyword evidence="3" id="KW-0732">Signal</keyword>
<organism evidence="4 5">
    <name type="scientific">Massilia agrisoli</name>
    <dbReference type="NCBI Taxonomy" id="2892444"/>
    <lineage>
        <taxon>Bacteria</taxon>
        <taxon>Pseudomonadati</taxon>
        <taxon>Pseudomonadota</taxon>
        <taxon>Betaproteobacteria</taxon>
        <taxon>Burkholderiales</taxon>
        <taxon>Oxalobacteraceae</taxon>
        <taxon>Telluria group</taxon>
        <taxon>Massilia</taxon>
    </lineage>
</organism>
<dbReference type="Proteomes" id="UP001198701">
    <property type="component" value="Unassembled WGS sequence"/>
</dbReference>
<protein>
    <submittedName>
        <fullName evidence="4">Histidine phosphatase family protein</fullName>
    </submittedName>
</protein>
<evidence type="ECO:0000256" key="1">
    <source>
        <dbReference type="ARBA" id="ARBA00023152"/>
    </source>
</evidence>
<dbReference type="SUPFAM" id="SSF53254">
    <property type="entry name" value="Phosphoglycerate mutase-like"/>
    <property type="match status" value="1"/>
</dbReference>
<dbReference type="RefSeq" id="WP_229432890.1">
    <property type="nucleotide sequence ID" value="NZ_JAJHPV010000013.1"/>
</dbReference>
<evidence type="ECO:0000256" key="2">
    <source>
        <dbReference type="ARBA" id="ARBA00023235"/>
    </source>
</evidence>
<dbReference type="CDD" id="cd07067">
    <property type="entry name" value="HP_PGM_like"/>
    <property type="match status" value="1"/>
</dbReference>
<name>A0ABS8ITS3_9BURK</name>
<dbReference type="InterPro" id="IPR029033">
    <property type="entry name" value="His_PPase_superfam"/>
</dbReference>
<dbReference type="PROSITE" id="PS00175">
    <property type="entry name" value="PG_MUTASE"/>
    <property type="match status" value="1"/>
</dbReference>
<dbReference type="InterPro" id="IPR050275">
    <property type="entry name" value="PGM_Phosphatase"/>
</dbReference>
<dbReference type="SMART" id="SM00855">
    <property type="entry name" value="PGAM"/>
    <property type="match status" value="1"/>
</dbReference>
<evidence type="ECO:0000256" key="3">
    <source>
        <dbReference type="SAM" id="SignalP"/>
    </source>
</evidence>
<dbReference type="EMBL" id="JAJHPV010000013">
    <property type="protein sequence ID" value="MCC6072022.1"/>
    <property type="molecule type" value="Genomic_DNA"/>
</dbReference>
<evidence type="ECO:0000313" key="4">
    <source>
        <dbReference type="EMBL" id="MCC6072022.1"/>
    </source>
</evidence>
<dbReference type="Pfam" id="PF00300">
    <property type="entry name" value="His_Phos_1"/>
    <property type="match status" value="1"/>
</dbReference>
<accession>A0ABS8ITS3</accession>
<keyword evidence="2" id="KW-0413">Isomerase</keyword>
<feature type="signal peptide" evidence="3">
    <location>
        <begin position="1"/>
        <end position="25"/>
    </location>
</feature>
<proteinExistence type="predicted"/>
<keyword evidence="1" id="KW-0324">Glycolysis</keyword>